<comment type="caution">
    <text evidence="3">The sequence shown here is derived from an EMBL/GenBank/DDBJ whole genome shotgun (WGS) entry which is preliminary data.</text>
</comment>
<dbReference type="EMBL" id="QGKW02000007">
    <property type="protein sequence ID" value="KAF2618207.1"/>
    <property type="molecule type" value="Genomic_DNA"/>
</dbReference>
<feature type="signal peptide" evidence="2">
    <location>
        <begin position="1"/>
        <end position="21"/>
    </location>
</feature>
<protein>
    <submittedName>
        <fullName evidence="3">Uncharacterized protein</fullName>
    </submittedName>
</protein>
<feature type="region of interest" description="Disordered" evidence="1">
    <location>
        <begin position="22"/>
        <end position="75"/>
    </location>
</feature>
<accession>A0A8S9MIB6</accession>
<feature type="chain" id="PRO_5035738525" evidence="2">
    <location>
        <begin position="22"/>
        <end position="75"/>
    </location>
</feature>
<name>A0A8S9MIB6_BRACR</name>
<dbReference type="PROSITE" id="PS51257">
    <property type="entry name" value="PROKAR_LIPOPROTEIN"/>
    <property type="match status" value="1"/>
</dbReference>
<evidence type="ECO:0000256" key="1">
    <source>
        <dbReference type="SAM" id="MobiDB-lite"/>
    </source>
</evidence>
<sequence length="75" mass="7670">MSPKALQVVIFLGFLATSCLSQSPAPAPTTTVSPPTSLPPVTAETPSPVASPPVPVSEPTVDVPKTQEVSHNISH</sequence>
<keyword evidence="2" id="KW-0732">Signal</keyword>
<evidence type="ECO:0000313" key="3">
    <source>
        <dbReference type="EMBL" id="KAF2618207.1"/>
    </source>
</evidence>
<proteinExistence type="predicted"/>
<evidence type="ECO:0000313" key="4">
    <source>
        <dbReference type="Proteomes" id="UP000712281"/>
    </source>
</evidence>
<dbReference type="AlphaFoldDB" id="A0A8S9MIB6"/>
<gene>
    <name evidence="3" type="ORF">F2Q68_00042084</name>
</gene>
<evidence type="ECO:0000256" key="2">
    <source>
        <dbReference type="SAM" id="SignalP"/>
    </source>
</evidence>
<feature type="compositionally biased region" description="Low complexity" evidence="1">
    <location>
        <begin position="28"/>
        <end position="48"/>
    </location>
</feature>
<dbReference type="Proteomes" id="UP000712281">
    <property type="component" value="Unassembled WGS sequence"/>
</dbReference>
<reference evidence="3" key="1">
    <citation type="submission" date="2019-12" db="EMBL/GenBank/DDBJ databases">
        <title>Genome sequencing and annotation of Brassica cretica.</title>
        <authorList>
            <person name="Studholme D.J."/>
            <person name="Sarris P.F."/>
        </authorList>
    </citation>
    <scope>NUCLEOTIDE SEQUENCE</scope>
    <source>
        <strain evidence="3">PFS-001/15</strain>
        <tissue evidence="3">Leaf</tissue>
    </source>
</reference>
<organism evidence="3 4">
    <name type="scientific">Brassica cretica</name>
    <name type="common">Mustard</name>
    <dbReference type="NCBI Taxonomy" id="69181"/>
    <lineage>
        <taxon>Eukaryota</taxon>
        <taxon>Viridiplantae</taxon>
        <taxon>Streptophyta</taxon>
        <taxon>Embryophyta</taxon>
        <taxon>Tracheophyta</taxon>
        <taxon>Spermatophyta</taxon>
        <taxon>Magnoliopsida</taxon>
        <taxon>eudicotyledons</taxon>
        <taxon>Gunneridae</taxon>
        <taxon>Pentapetalae</taxon>
        <taxon>rosids</taxon>
        <taxon>malvids</taxon>
        <taxon>Brassicales</taxon>
        <taxon>Brassicaceae</taxon>
        <taxon>Brassiceae</taxon>
        <taxon>Brassica</taxon>
    </lineage>
</organism>